<protein>
    <submittedName>
        <fullName evidence="1">Uncharacterized protein</fullName>
    </submittedName>
</protein>
<evidence type="ECO:0000313" key="1">
    <source>
        <dbReference type="EMBL" id="RGQ41510.1"/>
    </source>
</evidence>
<comment type="caution">
    <text evidence="1">The sequence shown here is derived from an EMBL/GenBank/DDBJ whole genome shotgun (WGS) entry which is preliminary data.</text>
</comment>
<evidence type="ECO:0000313" key="2">
    <source>
        <dbReference type="Proteomes" id="UP000284751"/>
    </source>
</evidence>
<dbReference type="EMBL" id="QRTC01000018">
    <property type="protein sequence ID" value="RGQ41510.1"/>
    <property type="molecule type" value="Genomic_DNA"/>
</dbReference>
<dbReference type="Proteomes" id="UP000284751">
    <property type="component" value="Unassembled WGS sequence"/>
</dbReference>
<sequence length="64" mass="7318">MPCVFICICSQRRFVEKTDAVPPKQQNSASKPEVYFFLQKHNIEAAENFPEYKPLTGKLVSILS</sequence>
<reference evidence="1 2" key="1">
    <citation type="submission" date="2018-08" db="EMBL/GenBank/DDBJ databases">
        <title>A genome reference for cultivated species of the human gut microbiota.</title>
        <authorList>
            <person name="Zou Y."/>
            <person name="Xue W."/>
            <person name="Luo G."/>
        </authorList>
    </citation>
    <scope>NUCLEOTIDE SEQUENCE [LARGE SCALE GENOMIC DNA]</scope>
    <source>
        <strain evidence="1 2">AF28-26</strain>
    </source>
</reference>
<dbReference type="AlphaFoldDB" id="A0A412AY12"/>
<name>A0A412AY12_9FIRM</name>
<proteinExistence type="predicted"/>
<accession>A0A412AY12</accession>
<organism evidence="1 2">
    <name type="scientific">[Clostridium] leptum</name>
    <dbReference type="NCBI Taxonomy" id="1535"/>
    <lineage>
        <taxon>Bacteria</taxon>
        <taxon>Bacillati</taxon>
        <taxon>Bacillota</taxon>
        <taxon>Clostridia</taxon>
        <taxon>Eubacteriales</taxon>
        <taxon>Oscillospiraceae</taxon>
        <taxon>Oscillospiraceae incertae sedis</taxon>
    </lineage>
</organism>
<gene>
    <name evidence="1" type="ORF">DWY99_06140</name>
</gene>